<comment type="caution">
    <text evidence="1">The sequence shown here is derived from an EMBL/GenBank/DDBJ whole genome shotgun (WGS) entry which is preliminary data.</text>
</comment>
<evidence type="ECO:0000313" key="2">
    <source>
        <dbReference type="Proteomes" id="UP000253664"/>
    </source>
</evidence>
<dbReference type="Proteomes" id="UP000253664">
    <property type="component" value="Unassembled WGS sequence"/>
</dbReference>
<accession>A0A367L4K6</accession>
<gene>
    <name evidence="1" type="ORF">L249_3762</name>
</gene>
<reference evidence="1 2" key="1">
    <citation type="journal article" date="2015" name="BMC Genomics">
        <title>Insights from the genome of Ophiocordyceps polyrhachis-furcata to pathogenicity and host specificity in insect fungi.</title>
        <authorList>
            <person name="Wichadakul D."/>
            <person name="Kobmoo N."/>
            <person name="Ingsriswang S."/>
            <person name="Tangphatsornruang S."/>
            <person name="Chantasingh D."/>
            <person name="Luangsa-ard J.J."/>
            <person name="Eurwilaichitr L."/>
        </authorList>
    </citation>
    <scope>NUCLEOTIDE SEQUENCE [LARGE SCALE GENOMIC DNA]</scope>
    <source>
        <strain evidence="1 2">BCC 54312</strain>
    </source>
</reference>
<feature type="non-terminal residue" evidence="1">
    <location>
        <position position="107"/>
    </location>
</feature>
<protein>
    <submittedName>
        <fullName evidence="1">Uncharacterized protein</fullName>
    </submittedName>
</protein>
<proteinExistence type="predicted"/>
<name>A0A367L4K6_9HYPO</name>
<keyword evidence="2" id="KW-1185">Reference proteome</keyword>
<sequence>MSDGFSLDLVESAIPWRLFQSTFQWPPLPRKTRMLEFRSQTVLHPPAKGDTRITELAERQGEPGIRIDGHESDSQGTAALWLTSVFQGRRPCDPFFTECPFTGTTYY</sequence>
<dbReference type="EMBL" id="LKCN02000015">
    <property type="protein sequence ID" value="RCI09365.1"/>
    <property type="molecule type" value="Genomic_DNA"/>
</dbReference>
<organism evidence="1 2">
    <name type="scientific">Ophiocordyceps polyrhachis-furcata BCC 54312</name>
    <dbReference type="NCBI Taxonomy" id="1330021"/>
    <lineage>
        <taxon>Eukaryota</taxon>
        <taxon>Fungi</taxon>
        <taxon>Dikarya</taxon>
        <taxon>Ascomycota</taxon>
        <taxon>Pezizomycotina</taxon>
        <taxon>Sordariomycetes</taxon>
        <taxon>Hypocreomycetidae</taxon>
        <taxon>Hypocreales</taxon>
        <taxon>Ophiocordycipitaceae</taxon>
        <taxon>Ophiocordyceps</taxon>
    </lineage>
</organism>
<dbReference type="AlphaFoldDB" id="A0A367L4K6"/>
<evidence type="ECO:0000313" key="1">
    <source>
        <dbReference type="EMBL" id="RCI09365.1"/>
    </source>
</evidence>